<keyword evidence="1" id="KW-0658">Purine biosynthesis</keyword>
<accession>A0A2H0UZH6</accession>
<protein>
    <recommendedName>
        <fullName evidence="2">PurE domain-containing protein</fullName>
    </recommendedName>
</protein>
<evidence type="ECO:0000313" key="3">
    <source>
        <dbReference type="EMBL" id="PIR92217.1"/>
    </source>
</evidence>
<dbReference type="Pfam" id="PF00731">
    <property type="entry name" value="AIRC"/>
    <property type="match status" value="1"/>
</dbReference>
<dbReference type="SUPFAM" id="SSF52255">
    <property type="entry name" value="N5-CAIR mutase (phosphoribosylaminoimidazole carboxylase, PurE)"/>
    <property type="match status" value="1"/>
</dbReference>
<evidence type="ECO:0000313" key="4">
    <source>
        <dbReference type="Proteomes" id="UP000228510"/>
    </source>
</evidence>
<evidence type="ECO:0000259" key="2">
    <source>
        <dbReference type="SMART" id="SM01001"/>
    </source>
</evidence>
<dbReference type="SMART" id="SM01001">
    <property type="entry name" value="AIRC"/>
    <property type="match status" value="1"/>
</dbReference>
<dbReference type="EMBL" id="PFAT01000036">
    <property type="protein sequence ID" value="PIR92217.1"/>
    <property type="molecule type" value="Genomic_DNA"/>
</dbReference>
<dbReference type="AlphaFoldDB" id="A0A2H0UZH6"/>
<organism evidence="3 4">
    <name type="scientific">Candidatus Falkowbacteria bacterium CG10_big_fil_rev_8_21_14_0_10_44_15</name>
    <dbReference type="NCBI Taxonomy" id="1974569"/>
    <lineage>
        <taxon>Bacteria</taxon>
        <taxon>Candidatus Falkowiibacteriota</taxon>
    </lineage>
</organism>
<reference evidence="4" key="1">
    <citation type="submission" date="2017-09" db="EMBL/GenBank/DDBJ databases">
        <title>Depth-based differentiation of microbial function through sediment-hosted aquifers and enrichment of novel symbionts in the deep terrestrial subsurface.</title>
        <authorList>
            <person name="Probst A.J."/>
            <person name="Ladd B."/>
            <person name="Jarett J.K."/>
            <person name="Geller-Mcgrath D.E."/>
            <person name="Sieber C.M.K."/>
            <person name="Emerson J.B."/>
            <person name="Anantharaman K."/>
            <person name="Thomas B.C."/>
            <person name="Malmstrom R."/>
            <person name="Stieglmeier M."/>
            <person name="Klingl A."/>
            <person name="Woyke T."/>
            <person name="Ryan C.M."/>
            <person name="Banfield J.F."/>
        </authorList>
    </citation>
    <scope>NUCLEOTIDE SEQUENCE [LARGE SCALE GENOMIC DNA]</scope>
</reference>
<dbReference type="PANTHER" id="PTHR23046">
    <property type="entry name" value="PHOSPHORIBOSYLAMINOIMIDAZOLE CARBOXYLASE CATALYTIC SUBUNIT"/>
    <property type="match status" value="1"/>
</dbReference>
<dbReference type="GO" id="GO:0006189">
    <property type="term" value="P:'de novo' IMP biosynthetic process"/>
    <property type="evidence" value="ECO:0007669"/>
    <property type="project" value="InterPro"/>
</dbReference>
<name>A0A2H0UZH6_9BACT</name>
<dbReference type="Proteomes" id="UP000228510">
    <property type="component" value="Unassembled WGS sequence"/>
</dbReference>
<dbReference type="InterPro" id="IPR000031">
    <property type="entry name" value="PurE_dom"/>
</dbReference>
<gene>
    <name evidence="3" type="ORF">COU01_02930</name>
</gene>
<comment type="caution">
    <text evidence="3">The sequence shown here is derived from an EMBL/GenBank/DDBJ whole genome shotgun (WGS) entry which is preliminary data.</text>
</comment>
<evidence type="ECO:0000256" key="1">
    <source>
        <dbReference type="ARBA" id="ARBA00022755"/>
    </source>
</evidence>
<dbReference type="PANTHER" id="PTHR23046:SF2">
    <property type="entry name" value="PHOSPHORIBOSYLAMINOIMIDAZOLE CARBOXYLASE"/>
    <property type="match status" value="1"/>
</dbReference>
<proteinExistence type="predicted"/>
<dbReference type="InterPro" id="IPR024694">
    <property type="entry name" value="PurE_prokaryotes"/>
</dbReference>
<dbReference type="Gene3D" id="3.40.50.1970">
    <property type="match status" value="1"/>
</dbReference>
<sequence length="185" mass="20232">MLMDQTLKELIEAGHGVAIIVAGSDSDKPHIEKIITALRRQYRVPYEVRILSAHKQALGDEIGDFIREYQEFAGYPLAFIAVAGGTDALSGMLAFNLPFPVISCAPDATPTAPNISCLTNPPGNSNACIIRPENAARFVAQMFAWCNHNIAERLLQEEAKKVSSLNAADRESRVGMLYLGEEEED</sequence>
<feature type="domain" description="PurE" evidence="2">
    <location>
        <begin position="16"/>
        <end position="165"/>
    </location>
</feature>